<dbReference type="Proteomes" id="UP000184442">
    <property type="component" value="Unassembled WGS sequence"/>
</dbReference>
<name>A0A1M6I215_9FIRM</name>
<evidence type="ECO:0000313" key="1">
    <source>
        <dbReference type="EMBL" id="SHJ28509.1"/>
    </source>
</evidence>
<dbReference type="Pfam" id="PF09136">
    <property type="entry name" value="Glucodextran_B"/>
    <property type="match status" value="1"/>
</dbReference>
<dbReference type="RefSeq" id="WP_073027193.1">
    <property type="nucleotide sequence ID" value="NZ_FQZS01000026.1"/>
</dbReference>
<evidence type="ECO:0000313" key="2">
    <source>
        <dbReference type="Proteomes" id="UP000184442"/>
    </source>
</evidence>
<gene>
    <name evidence="1" type="ORF">SAMN02745176_03051</name>
</gene>
<dbReference type="AlphaFoldDB" id="A0A1M6I215"/>
<accession>A0A1M6I215</accession>
<dbReference type="STRING" id="1122184.SAMN02745176_03051"/>
<reference evidence="1 2" key="1">
    <citation type="submission" date="2016-11" db="EMBL/GenBank/DDBJ databases">
        <authorList>
            <person name="Jaros S."/>
            <person name="Januszkiewicz K."/>
            <person name="Wedrychowicz H."/>
        </authorList>
    </citation>
    <scope>NUCLEOTIDE SEQUENCE [LARGE SCALE GENOMIC DNA]</scope>
    <source>
        <strain evidence="1 2">DSM 19022</strain>
    </source>
</reference>
<dbReference type="EMBL" id="FQZS01000026">
    <property type="protein sequence ID" value="SHJ28509.1"/>
    <property type="molecule type" value="Genomic_DNA"/>
</dbReference>
<keyword evidence="2" id="KW-1185">Reference proteome</keyword>
<sequence length="93" mass="10219">MIEVEATGVNGDKNTKSYEFYYDDRAPELMVQSPNNYEITQSGSILVSGLTTAGSRLYVNGSEVNVGDDGSFSENYVLVNNARNIAAQDRRKC</sequence>
<dbReference type="Gene3D" id="2.60.40.10">
    <property type="entry name" value="Immunoglobulins"/>
    <property type="match status" value="1"/>
</dbReference>
<dbReference type="InterPro" id="IPR013783">
    <property type="entry name" value="Ig-like_fold"/>
</dbReference>
<organism evidence="1 2">
    <name type="scientific">Lutispora thermophila DSM 19022</name>
    <dbReference type="NCBI Taxonomy" id="1122184"/>
    <lineage>
        <taxon>Bacteria</taxon>
        <taxon>Bacillati</taxon>
        <taxon>Bacillota</taxon>
        <taxon>Clostridia</taxon>
        <taxon>Lutisporales</taxon>
        <taxon>Lutisporaceae</taxon>
        <taxon>Lutispora</taxon>
    </lineage>
</organism>
<protein>
    <submittedName>
        <fullName evidence="1">Uncharacterized protein</fullName>
    </submittedName>
</protein>
<proteinExistence type="predicted"/>